<gene>
    <name evidence="1" type="ORF">PGLA1383_LOCUS41424</name>
</gene>
<evidence type="ECO:0000313" key="2">
    <source>
        <dbReference type="Proteomes" id="UP000654075"/>
    </source>
</evidence>
<reference evidence="1" key="1">
    <citation type="submission" date="2021-02" db="EMBL/GenBank/DDBJ databases">
        <authorList>
            <person name="Dougan E. K."/>
            <person name="Rhodes N."/>
            <person name="Thang M."/>
            <person name="Chan C."/>
        </authorList>
    </citation>
    <scope>NUCLEOTIDE SEQUENCE</scope>
</reference>
<dbReference type="AlphaFoldDB" id="A0A813GGR7"/>
<accession>A0A813GGR7</accession>
<evidence type="ECO:0000313" key="1">
    <source>
        <dbReference type="EMBL" id="CAE8624277.1"/>
    </source>
</evidence>
<proteinExistence type="predicted"/>
<protein>
    <submittedName>
        <fullName evidence="1">Uncharacterized protein</fullName>
    </submittedName>
</protein>
<name>A0A813GGR7_POLGL</name>
<comment type="caution">
    <text evidence="1">The sequence shown here is derived from an EMBL/GenBank/DDBJ whole genome shotgun (WGS) entry which is preliminary data.</text>
</comment>
<sequence>MKIDPAANRLGIHEFFFKIYQVTYHVGLRTRLAAHLSSSLRPLTSGFNIVALDSCLGWQSLCLVVVQKPSVQLINSRRWVRATTRRFAMIILWLKWQGHANR</sequence>
<dbReference type="Proteomes" id="UP000654075">
    <property type="component" value="Unassembled WGS sequence"/>
</dbReference>
<keyword evidence="2" id="KW-1185">Reference proteome</keyword>
<dbReference type="EMBL" id="CAJNNV010028351">
    <property type="protein sequence ID" value="CAE8624277.1"/>
    <property type="molecule type" value="Genomic_DNA"/>
</dbReference>
<organism evidence="1 2">
    <name type="scientific">Polarella glacialis</name>
    <name type="common">Dinoflagellate</name>
    <dbReference type="NCBI Taxonomy" id="89957"/>
    <lineage>
        <taxon>Eukaryota</taxon>
        <taxon>Sar</taxon>
        <taxon>Alveolata</taxon>
        <taxon>Dinophyceae</taxon>
        <taxon>Suessiales</taxon>
        <taxon>Suessiaceae</taxon>
        <taxon>Polarella</taxon>
    </lineage>
</organism>